<comment type="pathway">
    <text evidence="2">Purine metabolism; guanine degradation; xanthine from guanine: step 1/1.</text>
</comment>
<evidence type="ECO:0000256" key="3">
    <source>
        <dbReference type="ARBA" id="ARBA00006745"/>
    </source>
</evidence>
<dbReference type="InterPro" id="IPR011059">
    <property type="entry name" value="Metal-dep_hydrolase_composite"/>
</dbReference>
<name>A0AA97P7N3_PYRO3</name>
<feature type="region of interest" description="Disordered" evidence="12">
    <location>
        <begin position="168"/>
        <end position="281"/>
    </location>
</feature>
<organism evidence="14">
    <name type="scientific">Pyricularia oryzae (strain Y34)</name>
    <name type="common">Rice blast fungus</name>
    <name type="synonym">Magnaporthe oryzae</name>
    <dbReference type="NCBI Taxonomy" id="1143189"/>
    <lineage>
        <taxon>Eukaryota</taxon>
        <taxon>Fungi</taxon>
        <taxon>Dikarya</taxon>
        <taxon>Ascomycota</taxon>
        <taxon>Pezizomycotina</taxon>
        <taxon>Sordariomycetes</taxon>
        <taxon>Sordariomycetidae</taxon>
        <taxon>Magnaporthales</taxon>
        <taxon>Pyriculariaceae</taxon>
        <taxon>Pyricularia</taxon>
    </lineage>
</organism>
<dbReference type="AlphaFoldDB" id="A0AA97P7N3"/>
<evidence type="ECO:0000256" key="6">
    <source>
        <dbReference type="ARBA" id="ARBA00022801"/>
    </source>
</evidence>
<dbReference type="InterPro" id="IPR032466">
    <property type="entry name" value="Metal_Hydrolase"/>
</dbReference>
<feature type="domain" description="Amidohydrolase-related" evidence="13">
    <location>
        <begin position="383"/>
        <end position="769"/>
    </location>
</feature>
<protein>
    <recommendedName>
        <fullName evidence="10">Probable guanine deaminase</fullName>
        <ecNumber evidence="4">3.5.4.3</ecNumber>
    </recommendedName>
    <alternativeName>
        <fullName evidence="11">Guanine aminohydrolase</fullName>
    </alternativeName>
</protein>
<evidence type="ECO:0000313" key="14">
    <source>
        <dbReference type="EMBL" id="ELQ43565.1"/>
    </source>
</evidence>
<dbReference type="EMBL" id="JH793267">
    <property type="protein sequence ID" value="ELQ43565.1"/>
    <property type="molecule type" value="Genomic_DNA"/>
</dbReference>
<evidence type="ECO:0000256" key="7">
    <source>
        <dbReference type="ARBA" id="ARBA00022833"/>
    </source>
</evidence>
<accession>A0AA97P7N3</accession>
<reference evidence="14" key="1">
    <citation type="journal article" date="2012" name="PLoS Genet.">
        <title>Comparative analysis of the genomes of two field isolates of the rice blast fungus Magnaporthe oryzae.</title>
        <authorList>
            <person name="Xue M."/>
            <person name="Yang J."/>
            <person name="Li Z."/>
            <person name="Hu S."/>
            <person name="Yao N."/>
            <person name="Dean R.A."/>
            <person name="Zhao W."/>
            <person name="Shen M."/>
            <person name="Zhang H."/>
            <person name="Li C."/>
            <person name="Liu L."/>
            <person name="Cao L."/>
            <person name="Xu X."/>
            <person name="Xing Y."/>
            <person name="Hsiang T."/>
            <person name="Zhang Z."/>
            <person name="Xu J.R."/>
            <person name="Peng Y.L."/>
        </authorList>
    </citation>
    <scope>NUCLEOTIDE SEQUENCE</scope>
    <source>
        <strain evidence="14">Y34</strain>
    </source>
</reference>
<dbReference type="GO" id="GO:0008892">
    <property type="term" value="F:guanine deaminase activity"/>
    <property type="evidence" value="ECO:0007669"/>
    <property type="project" value="UniProtKB-EC"/>
</dbReference>
<dbReference type="SUPFAM" id="SSF51338">
    <property type="entry name" value="Composite domain of metallo-dependent hydrolases"/>
    <property type="match status" value="1"/>
</dbReference>
<dbReference type="InterPro" id="IPR051607">
    <property type="entry name" value="Metallo-dep_hydrolases"/>
</dbReference>
<dbReference type="Gene3D" id="2.30.40.10">
    <property type="entry name" value="Urease, subunit C, domain 1"/>
    <property type="match status" value="1"/>
</dbReference>
<sequence length="773" mass="85458">CGSDRASGMQQVTTRINDIIYPSDSHLDRSSCLVDDRHSDPGRRIPGSHSRLVGCTTFGGLCRPQNADRGKFSCSSLFEHCTAHISEEKLGSHSDPSQTSFEFACFPSATSFSWIIHLFTKENENNWRFTTQVQTTLTRRDGEQLRSFTFDIDRYVVIVAARQTLAKENERTTEIQSTSGTRFHQEQSRASLPTDREAENYRFESESRVRASSEEVGGSPAGTKRTRRATTEPSSIQHNHPIPSKTEPNYDEKNCGSDHESDATPATGLLRGQRHRNGSSNISIPLSISLQKYPVSHSNPASQVTPHHKDTTSAMETTMASNDQAQVFQGSMIFSETPEKLAMHENATLVVTNGTITAFHAMTPDSITIPPGARVHRLPPGDFLMPGFVDTHNHAPQWPMRGLGQGLHILDWLSEVTFPFEARFADAAYAADQYRRTVSDFLRQGITTASYYASRHEAATRILADECHRQGQRALVGKCNMDARSPDFLRDESAEHSLRETEACVAHIRGLDGCAAAHGDAALVRPVLTPRFAISCTPDLLRGLGDMAKRENLPVQTHFNEARQEVDATRDLFPEFKGSEADLYEHFGLLGSQSILAHCTVMNDYETKRIRELDCGVAHCPVANMTVGGGFMAAPIRDFLRRGIKVGLGTDSGGGWSNSMLVVMRLAMITSNAREVLTEGKDKAISLEEVLYLATMGGARVCGLEKRIGIFKVGKEFDAIWATAAPARGVQSAMTPMEEDDGLRRLFEKFIMTGDDRNILRVYVRGRQVAGQE</sequence>
<evidence type="ECO:0000256" key="11">
    <source>
        <dbReference type="ARBA" id="ARBA00083147"/>
    </source>
</evidence>
<proteinExistence type="inferred from homology"/>
<evidence type="ECO:0000256" key="8">
    <source>
        <dbReference type="ARBA" id="ARBA00051148"/>
    </source>
</evidence>
<comment type="catalytic activity">
    <reaction evidence="8">
        <text>guanine + H2O + H(+) = xanthine + NH4(+)</text>
        <dbReference type="Rhea" id="RHEA:14665"/>
        <dbReference type="ChEBI" id="CHEBI:15377"/>
        <dbReference type="ChEBI" id="CHEBI:15378"/>
        <dbReference type="ChEBI" id="CHEBI:16235"/>
        <dbReference type="ChEBI" id="CHEBI:17712"/>
        <dbReference type="ChEBI" id="CHEBI:28938"/>
        <dbReference type="EC" id="3.5.4.3"/>
    </reaction>
</comment>
<keyword evidence="5" id="KW-0479">Metal-binding</keyword>
<keyword evidence="6" id="KW-0378">Hydrolase</keyword>
<dbReference type="GO" id="GO:0005829">
    <property type="term" value="C:cytosol"/>
    <property type="evidence" value="ECO:0007669"/>
    <property type="project" value="TreeGrafter"/>
</dbReference>
<comment type="similarity">
    <text evidence="3">Belongs to the metallo-dependent hydrolases superfamily. ATZ/TRZ family.</text>
</comment>
<dbReference type="GO" id="GO:0046098">
    <property type="term" value="P:guanine metabolic process"/>
    <property type="evidence" value="ECO:0007669"/>
    <property type="project" value="TreeGrafter"/>
</dbReference>
<dbReference type="PANTHER" id="PTHR11271">
    <property type="entry name" value="GUANINE DEAMINASE"/>
    <property type="match status" value="1"/>
</dbReference>
<feature type="compositionally biased region" description="Basic and acidic residues" evidence="12">
    <location>
        <begin position="248"/>
        <end position="262"/>
    </location>
</feature>
<evidence type="ECO:0000256" key="12">
    <source>
        <dbReference type="SAM" id="MobiDB-lite"/>
    </source>
</evidence>
<evidence type="ECO:0000256" key="4">
    <source>
        <dbReference type="ARBA" id="ARBA00012781"/>
    </source>
</evidence>
<comment type="cofactor">
    <cofactor evidence="1">
        <name>Zn(2+)</name>
        <dbReference type="ChEBI" id="CHEBI:29105"/>
    </cofactor>
</comment>
<dbReference type="Proteomes" id="UP000011086">
    <property type="component" value="Unassembled WGS sequence"/>
</dbReference>
<dbReference type="GO" id="GO:0008270">
    <property type="term" value="F:zinc ion binding"/>
    <property type="evidence" value="ECO:0007669"/>
    <property type="project" value="TreeGrafter"/>
</dbReference>
<dbReference type="Pfam" id="PF01979">
    <property type="entry name" value="Amidohydro_1"/>
    <property type="match status" value="1"/>
</dbReference>
<dbReference type="EC" id="3.5.4.3" evidence="4"/>
<comment type="function">
    <text evidence="9">Catalyzes the hydrolytic deamination of guanine, producing xanthine and ammonia.</text>
</comment>
<dbReference type="InterPro" id="IPR006680">
    <property type="entry name" value="Amidohydro-rel"/>
</dbReference>
<keyword evidence="7" id="KW-0862">Zinc</keyword>
<dbReference type="FunFam" id="3.20.20.140:FF:000022">
    <property type="entry name" value="Guanine deaminase"/>
    <property type="match status" value="1"/>
</dbReference>
<gene>
    <name evidence="14" type="ORF">OOU_Y34scaffold00143g1</name>
</gene>
<dbReference type="Gene3D" id="3.20.20.140">
    <property type="entry name" value="Metal-dependent hydrolases"/>
    <property type="match status" value="1"/>
</dbReference>
<dbReference type="PANTHER" id="PTHR11271:SF49">
    <property type="entry name" value="GUANINE DEAMINASE"/>
    <property type="match status" value="1"/>
</dbReference>
<evidence type="ECO:0000259" key="13">
    <source>
        <dbReference type="Pfam" id="PF01979"/>
    </source>
</evidence>
<dbReference type="SUPFAM" id="SSF51556">
    <property type="entry name" value="Metallo-dependent hydrolases"/>
    <property type="match status" value="1"/>
</dbReference>
<feature type="non-terminal residue" evidence="14">
    <location>
        <position position="1"/>
    </location>
</feature>
<evidence type="ECO:0000256" key="9">
    <source>
        <dbReference type="ARBA" id="ARBA00056079"/>
    </source>
</evidence>
<evidence type="ECO:0000256" key="2">
    <source>
        <dbReference type="ARBA" id="ARBA00004984"/>
    </source>
</evidence>
<evidence type="ECO:0000256" key="1">
    <source>
        <dbReference type="ARBA" id="ARBA00001947"/>
    </source>
</evidence>
<evidence type="ECO:0000256" key="5">
    <source>
        <dbReference type="ARBA" id="ARBA00022723"/>
    </source>
</evidence>
<evidence type="ECO:0000256" key="10">
    <source>
        <dbReference type="ARBA" id="ARBA00069860"/>
    </source>
</evidence>
<feature type="compositionally biased region" description="Basic and acidic residues" evidence="12">
    <location>
        <begin position="194"/>
        <end position="213"/>
    </location>
</feature>